<dbReference type="PANTHER" id="PTHR37464">
    <property type="entry name" value="BLL2463 PROTEIN"/>
    <property type="match status" value="1"/>
</dbReference>
<feature type="transmembrane region" description="Helical" evidence="1">
    <location>
        <begin position="12"/>
        <end position="28"/>
    </location>
</feature>
<keyword evidence="1" id="KW-0472">Membrane</keyword>
<dbReference type="Pfam" id="PF07584">
    <property type="entry name" value="BatA"/>
    <property type="match status" value="1"/>
</dbReference>
<dbReference type="Proteomes" id="UP000319004">
    <property type="component" value="Chromosome"/>
</dbReference>
<dbReference type="OrthoDB" id="5289914at2"/>
<evidence type="ECO:0000313" key="4">
    <source>
        <dbReference type="Proteomes" id="UP000319004"/>
    </source>
</evidence>
<feature type="transmembrane region" description="Helical" evidence="1">
    <location>
        <begin position="63"/>
        <end position="80"/>
    </location>
</feature>
<dbReference type="AlphaFoldDB" id="A0A518HW85"/>
<dbReference type="InterPro" id="IPR024163">
    <property type="entry name" value="Aerotolerance_reg_N"/>
</dbReference>
<feature type="transmembrane region" description="Helical" evidence="1">
    <location>
        <begin position="643"/>
        <end position="662"/>
    </location>
</feature>
<dbReference type="Pfam" id="PF13519">
    <property type="entry name" value="VWA_2"/>
    <property type="match status" value="1"/>
</dbReference>
<sequence length="667" mass="73575">MNWISTLLPWQWALFAAVPTGIILLYFLKLRREPVEIPSTYLWSRTVEDLHVNSLFQRIRQNLLLFLQLLAVALAAFALLRPGVQGESTSQGRKVFLLDASASMMATDAGEQRNRFEVARKMIREQIDGMEERETAMLVTFSDRAEVLQSFTSDRGRLRAALERAQVTNRPTDIIGALEAADGLANPRRSSTTGDENDVQVADPMPADLLIYSDGGFRNVSDFNVGNLVPTYLKVGSDQSRNVAVTAFSADRNVEKPGDAQAFATIVNFGTGAETFNLSLYVDGIWRESESLTLAPGEETGLTFSLAGQEDAASLEMRLESPGSGASRDQPFDDDLLIDNFAYAGLRPLRTVSVLVVTDGNKPLEIGLTTESAAKICIAEFQSPSYLETPEYQARAEAGLDDLILYDRCRPQNLPATNTFFIGALPSDQWSWASEPGQTILVDVDRTHPMMQFLELFSLLIFEGRSVSGPTGTRELVGADNGTVLALAPRDGYQDLVLGFEIVTTGEDGTPQTNTNWYAERSWPVFLLNVLRHLAGAADATAAPSFLPGDTVRLRVESQIDSVEIARGSGTPESVRTGNSGSVEFVDSEMPGSYRVTAGDKLVDLFSINLFSRLESQIQPRETFELGYETIETAGMIETRQEYWRWLLGAVLVVLAVEWWLYNRRIA</sequence>
<dbReference type="InterPro" id="IPR002035">
    <property type="entry name" value="VWF_A"/>
</dbReference>
<dbReference type="EMBL" id="CP037423">
    <property type="protein sequence ID" value="QDV45112.1"/>
    <property type="molecule type" value="Genomic_DNA"/>
</dbReference>
<protein>
    <recommendedName>
        <fullName evidence="2">VWFA domain-containing protein</fullName>
    </recommendedName>
</protein>
<dbReference type="PROSITE" id="PS50234">
    <property type="entry name" value="VWFA"/>
    <property type="match status" value="1"/>
</dbReference>
<dbReference type="RefSeq" id="WP_145389322.1">
    <property type="nucleotide sequence ID" value="NZ_CP037423.1"/>
</dbReference>
<keyword evidence="1" id="KW-1133">Transmembrane helix</keyword>
<accession>A0A518HW85</accession>
<evidence type="ECO:0000313" key="3">
    <source>
        <dbReference type="EMBL" id="QDV45112.1"/>
    </source>
</evidence>
<evidence type="ECO:0000256" key="1">
    <source>
        <dbReference type="SAM" id="Phobius"/>
    </source>
</evidence>
<dbReference type="PANTHER" id="PTHR37464:SF1">
    <property type="entry name" value="BLL2463 PROTEIN"/>
    <property type="match status" value="1"/>
</dbReference>
<dbReference type="KEGG" id="snep:Enr13x_49860"/>
<keyword evidence="4" id="KW-1185">Reference proteome</keyword>
<keyword evidence="1" id="KW-0812">Transmembrane</keyword>
<dbReference type="Gene3D" id="3.40.50.410">
    <property type="entry name" value="von Willebrand factor, type A domain"/>
    <property type="match status" value="1"/>
</dbReference>
<organism evidence="3 4">
    <name type="scientific">Stieleria neptunia</name>
    <dbReference type="NCBI Taxonomy" id="2527979"/>
    <lineage>
        <taxon>Bacteria</taxon>
        <taxon>Pseudomonadati</taxon>
        <taxon>Planctomycetota</taxon>
        <taxon>Planctomycetia</taxon>
        <taxon>Pirellulales</taxon>
        <taxon>Pirellulaceae</taxon>
        <taxon>Stieleria</taxon>
    </lineage>
</organism>
<reference evidence="3 4" key="1">
    <citation type="submission" date="2019-03" db="EMBL/GenBank/DDBJ databases">
        <title>Deep-cultivation of Planctomycetes and their phenomic and genomic characterization uncovers novel biology.</title>
        <authorList>
            <person name="Wiegand S."/>
            <person name="Jogler M."/>
            <person name="Boedeker C."/>
            <person name="Pinto D."/>
            <person name="Vollmers J."/>
            <person name="Rivas-Marin E."/>
            <person name="Kohn T."/>
            <person name="Peeters S.H."/>
            <person name="Heuer A."/>
            <person name="Rast P."/>
            <person name="Oberbeckmann S."/>
            <person name="Bunk B."/>
            <person name="Jeske O."/>
            <person name="Meyerdierks A."/>
            <person name="Storesund J.E."/>
            <person name="Kallscheuer N."/>
            <person name="Luecker S."/>
            <person name="Lage O.M."/>
            <person name="Pohl T."/>
            <person name="Merkel B.J."/>
            <person name="Hornburger P."/>
            <person name="Mueller R.-W."/>
            <person name="Bruemmer F."/>
            <person name="Labrenz M."/>
            <person name="Spormann A.M."/>
            <person name="Op den Camp H."/>
            <person name="Overmann J."/>
            <person name="Amann R."/>
            <person name="Jetten M.S.M."/>
            <person name="Mascher T."/>
            <person name="Medema M.H."/>
            <person name="Devos D.P."/>
            <person name="Kaster A.-K."/>
            <person name="Ovreas L."/>
            <person name="Rohde M."/>
            <person name="Galperin M.Y."/>
            <person name="Jogler C."/>
        </authorList>
    </citation>
    <scope>NUCLEOTIDE SEQUENCE [LARGE SCALE GENOMIC DNA]</scope>
    <source>
        <strain evidence="3 4">Enr13</strain>
    </source>
</reference>
<dbReference type="InterPro" id="IPR036465">
    <property type="entry name" value="vWFA_dom_sf"/>
</dbReference>
<feature type="domain" description="VWFA" evidence="2">
    <location>
        <begin position="93"/>
        <end position="292"/>
    </location>
</feature>
<gene>
    <name evidence="3" type="ORF">Enr13x_49860</name>
</gene>
<name>A0A518HW85_9BACT</name>
<evidence type="ECO:0000259" key="2">
    <source>
        <dbReference type="PROSITE" id="PS50234"/>
    </source>
</evidence>
<proteinExistence type="predicted"/>
<dbReference type="SUPFAM" id="SSF53300">
    <property type="entry name" value="vWA-like"/>
    <property type="match status" value="1"/>
</dbReference>